<dbReference type="InterPro" id="IPR049304">
    <property type="entry name" value="Gly_rich_dom"/>
</dbReference>
<keyword evidence="4" id="KW-1185">Reference proteome</keyword>
<feature type="compositionally biased region" description="Gly residues" evidence="1">
    <location>
        <begin position="352"/>
        <end position="363"/>
    </location>
</feature>
<dbReference type="Pfam" id="PF21722">
    <property type="entry name" value="Gly_rich_2"/>
    <property type="match status" value="1"/>
</dbReference>
<dbReference type="Proteomes" id="UP000029348">
    <property type="component" value="Segment"/>
</dbReference>
<dbReference type="GeneID" id="23679075"/>
<dbReference type="OrthoDB" id="7126at10239"/>
<protein>
    <submittedName>
        <fullName evidence="3">Minor tail protein</fullName>
    </submittedName>
</protein>
<feature type="compositionally biased region" description="Low complexity" evidence="1">
    <location>
        <begin position="333"/>
        <end position="351"/>
    </location>
</feature>
<evidence type="ECO:0000259" key="2">
    <source>
        <dbReference type="Pfam" id="PF21722"/>
    </source>
</evidence>
<evidence type="ECO:0000313" key="3">
    <source>
        <dbReference type="EMBL" id="AIM40967.1"/>
    </source>
</evidence>
<gene>
    <name evidence="3" type="primary">20</name>
    <name evidence="3" type="ORF">PBI_SQUIRTY_20</name>
</gene>
<proteinExistence type="predicted"/>
<dbReference type="RefSeq" id="YP_009124572.1">
    <property type="nucleotide sequence ID" value="NC_026588.1"/>
</dbReference>
<name>A0A088F8T1_9CAUD</name>
<feature type="region of interest" description="Disordered" evidence="1">
    <location>
        <begin position="315"/>
        <end position="363"/>
    </location>
</feature>
<reference evidence="3 4" key="1">
    <citation type="submission" date="2014-07" db="EMBL/GenBank/DDBJ databases">
        <authorList>
            <person name="Nurko I."/>
            <person name="Arora N."/>
            <person name="Mosteller S."/>
            <person name="Bari R."/>
            <person name="McNulty L."/>
            <person name="Schmidt T."/>
            <person name="Mehalik H."/>
            <person name="Reinhart E."/>
            <person name="Winders D.C."/>
            <person name="Nootbar H.A."/>
            <person name="Reilly M.A."/>
            <person name="Gough E."/>
            <person name="Gregory S."/>
            <person name="Harbaugh B."/>
            <person name="Kaur B."/>
            <person name="Siesel C."/>
            <person name="Warwar S."/>
            <person name="Breitenberger C.A."/>
            <person name="Daniels C.J."/>
            <person name="Ball S.L."/>
            <person name="Buck G.A."/>
            <person name="Campbell R."/>
            <person name="Carvalho M.R."/>
            <person name="Duckworth R.A."/>
            <person name="Dunn T."/>
            <person name="Halpern C."/>
            <person name="Johnson A."/>
            <person name="Kiflezghi M.G."/>
            <person name="Lee V."/>
            <person name="Loviza R.A."/>
            <person name="Serrano M.G."/>
            <person name="Shah Z.V."/>
            <person name="Sharma K."/>
            <person name="Voegtly L.J."/>
            <person name="Walstead R."/>
            <person name="Wang Y.P."/>
            <person name="Bradley K.W."/>
            <person name="Barker L.P."/>
            <person name="Asai D.J."/>
            <person name="Bowman C.A."/>
            <person name="Russell D.A."/>
            <person name="Pope W.H."/>
            <person name="Jacobs-Sera D."/>
            <person name="Hendrix R.W."/>
            <person name="Hatfull G.F."/>
        </authorList>
    </citation>
    <scope>NUCLEOTIDE SEQUENCE [LARGE SCALE GENOMIC DNA]</scope>
</reference>
<organism evidence="3 4">
    <name type="scientific">Mycobacterium phage Squirty</name>
    <dbReference type="NCBI Taxonomy" id="1527512"/>
    <lineage>
        <taxon>Viruses</taxon>
        <taxon>Duplodnaviria</taxon>
        <taxon>Heunggongvirae</taxon>
        <taxon>Uroviricota</taxon>
        <taxon>Caudoviricetes</taxon>
        <taxon>Gracegardnervirinae</taxon>
        <taxon>Squirtyvirus</taxon>
        <taxon>Squirtyvirus squirty</taxon>
        <taxon>Mycobacterium virus Squirty</taxon>
    </lineage>
</organism>
<dbReference type="KEGG" id="vg:23679075"/>
<evidence type="ECO:0000256" key="1">
    <source>
        <dbReference type="SAM" id="MobiDB-lite"/>
    </source>
</evidence>
<evidence type="ECO:0000313" key="4">
    <source>
        <dbReference type="Proteomes" id="UP000029348"/>
    </source>
</evidence>
<accession>A0A088F8T1</accession>
<sequence length="385" mass="37918">MPWSPSPSVPQRQHRTAWFAELPDPAPVQHQTAWWAVYGLDAPVEIACVTAAELQALKALGLHVEIVAEASVSLQKVAAMGFPVNLGVDAGVTLQKDAPISTPMTLDLDTAVSLAQVADVNLADTGSVFAGSVGLQKVLGVDLSGVTVGAGGGATLGRTAPINLSVVADLDTAVALTKINVLALASAVASVSTAATLGFPPNSPASASFTSSGAFTYTFPRWCDYIDAIALGGGASGQTGDGALNRQGKGGKAGQWATWTLQRGNHIAWSATQLTGTVGPGGAQAPNSDFGGPNNGTASTVTAPGYGTLTANGGNGTVDSGRTGEGAGSQTLNGTTYTGGAAATGNGSAGNPPGGGGAGGNGGIFGSRTRGGAGAVGGVWFRAYQ</sequence>
<dbReference type="EMBL" id="KM101124">
    <property type="protein sequence ID" value="AIM40967.1"/>
    <property type="molecule type" value="Genomic_DNA"/>
</dbReference>
<feature type="domain" description="Glycine-rich" evidence="2">
    <location>
        <begin position="210"/>
        <end position="384"/>
    </location>
</feature>